<gene>
    <name evidence="1" type="ORF">H9S92_05055</name>
</gene>
<dbReference type="AlphaFoldDB" id="A0A923PN09"/>
<evidence type="ECO:0000313" key="2">
    <source>
        <dbReference type="Proteomes" id="UP000650081"/>
    </source>
</evidence>
<protein>
    <submittedName>
        <fullName evidence="1">Uncharacterized protein</fullName>
    </submittedName>
</protein>
<reference evidence="1" key="1">
    <citation type="submission" date="2020-08" db="EMBL/GenBank/DDBJ databases">
        <title>Lewinella bacteria from marine environments.</title>
        <authorList>
            <person name="Zhong Y."/>
        </authorList>
    </citation>
    <scope>NUCLEOTIDE SEQUENCE</scope>
    <source>
        <strain evidence="1">KCTC 42187</strain>
    </source>
</reference>
<comment type="caution">
    <text evidence="1">The sequence shown here is derived from an EMBL/GenBank/DDBJ whole genome shotgun (WGS) entry which is preliminary data.</text>
</comment>
<dbReference type="Proteomes" id="UP000650081">
    <property type="component" value="Unassembled WGS sequence"/>
</dbReference>
<dbReference type="EMBL" id="JACSIT010000067">
    <property type="protein sequence ID" value="MBC6993517.1"/>
    <property type="molecule type" value="Genomic_DNA"/>
</dbReference>
<proteinExistence type="predicted"/>
<sequence>MKVSELPLFFDQLQEARQVLTTSSIREAIQGEIDEFADERNVYLDADSGWPEELKRNFLILLQDVEGIEVLEKWRGELLAGKPRVAPGTLDLFIQEFLHHFDRFGTEKIDVVCLMYDEMPQMHIDLWQFDTDDPETDYGIYLKGKELTKYGDIGPLDLQPFGFFDYSIEDDFPALNFFDGYFSYMMWLREMNILLQITEAIAAVVPKDGVTLIVGKYNEGLSRFR</sequence>
<name>A0A923PN09_9BACT</name>
<keyword evidence="2" id="KW-1185">Reference proteome</keyword>
<evidence type="ECO:0000313" key="1">
    <source>
        <dbReference type="EMBL" id="MBC6993517.1"/>
    </source>
</evidence>
<accession>A0A923PN09</accession>
<organism evidence="1 2">
    <name type="scientific">Neolewinella lacunae</name>
    <dbReference type="NCBI Taxonomy" id="1517758"/>
    <lineage>
        <taxon>Bacteria</taxon>
        <taxon>Pseudomonadati</taxon>
        <taxon>Bacteroidota</taxon>
        <taxon>Saprospiria</taxon>
        <taxon>Saprospirales</taxon>
        <taxon>Lewinellaceae</taxon>
        <taxon>Neolewinella</taxon>
    </lineage>
</organism>
<dbReference type="RefSeq" id="WP_187465620.1">
    <property type="nucleotide sequence ID" value="NZ_JACSIT010000067.1"/>
</dbReference>